<keyword evidence="2 6" id="KW-0238">DNA-binding</keyword>
<dbReference type="Pfam" id="PF13377">
    <property type="entry name" value="Peripla_BP_3"/>
    <property type="match status" value="1"/>
</dbReference>
<evidence type="ECO:0000256" key="3">
    <source>
        <dbReference type="ARBA" id="ARBA00023163"/>
    </source>
</evidence>
<protein>
    <submittedName>
        <fullName evidence="6">DNA-binding LacI/PurR family transcriptional regulator</fullName>
    </submittedName>
</protein>
<dbReference type="SMART" id="SM00354">
    <property type="entry name" value="HTH_LACI"/>
    <property type="match status" value="1"/>
</dbReference>
<dbReference type="Pfam" id="PF00356">
    <property type="entry name" value="LacI"/>
    <property type="match status" value="1"/>
</dbReference>
<dbReference type="CDD" id="cd06267">
    <property type="entry name" value="PBP1_LacI_sugar_binding-like"/>
    <property type="match status" value="1"/>
</dbReference>
<comment type="caution">
    <text evidence="6">The sequence shown here is derived from an EMBL/GenBank/DDBJ whole genome shotgun (WGS) entry which is preliminary data.</text>
</comment>
<evidence type="ECO:0000313" key="6">
    <source>
        <dbReference type="EMBL" id="NYD75898.1"/>
    </source>
</evidence>
<keyword evidence="3" id="KW-0804">Transcription</keyword>
<name>A0A852T2P9_9MICO</name>
<dbReference type="GO" id="GO:0000976">
    <property type="term" value="F:transcription cis-regulatory region binding"/>
    <property type="evidence" value="ECO:0007669"/>
    <property type="project" value="TreeGrafter"/>
</dbReference>
<reference evidence="6 7" key="1">
    <citation type="submission" date="2020-07" db="EMBL/GenBank/DDBJ databases">
        <title>Sequencing the genomes of 1000 actinobacteria strains.</title>
        <authorList>
            <person name="Klenk H.-P."/>
        </authorList>
    </citation>
    <scope>NUCLEOTIDE SEQUENCE [LARGE SCALE GENOMIC DNA]</scope>
    <source>
        <strain evidence="6 7">DSM 23871</strain>
    </source>
</reference>
<dbReference type="EMBL" id="JACCBJ010000001">
    <property type="protein sequence ID" value="NYD75898.1"/>
    <property type="molecule type" value="Genomic_DNA"/>
</dbReference>
<feature type="domain" description="HTH lacI-type" evidence="4">
    <location>
        <begin position="3"/>
        <end position="57"/>
    </location>
</feature>
<dbReference type="PANTHER" id="PTHR30146:SF153">
    <property type="entry name" value="LACTOSE OPERON REPRESSOR"/>
    <property type="match status" value="1"/>
</dbReference>
<dbReference type="PROSITE" id="PS00356">
    <property type="entry name" value="HTH_LACI_1"/>
    <property type="match status" value="1"/>
</dbReference>
<feature type="domain" description="HTH cro/C1-type" evidence="5">
    <location>
        <begin position="4"/>
        <end position="47"/>
    </location>
</feature>
<dbReference type="Proteomes" id="UP000589620">
    <property type="component" value="Unassembled WGS sequence"/>
</dbReference>
<dbReference type="PANTHER" id="PTHR30146">
    <property type="entry name" value="LACI-RELATED TRANSCRIPTIONAL REPRESSOR"/>
    <property type="match status" value="1"/>
</dbReference>
<dbReference type="InterPro" id="IPR000843">
    <property type="entry name" value="HTH_LacI"/>
</dbReference>
<dbReference type="PROSITE" id="PS50943">
    <property type="entry name" value="HTH_CROC1"/>
    <property type="match status" value="1"/>
</dbReference>
<dbReference type="RefSeq" id="WP_179457686.1">
    <property type="nucleotide sequence ID" value="NZ_BAAAPX010000001.1"/>
</dbReference>
<accession>A0A852T2P9</accession>
<proteinExistence type="predicted"/>
<evidence type="ECO:0000256" key="1">
    <source>
        <dbReference type="ARBA" id="ARBA00023015"/>
    </source>
</evidence>
<dbReference type="GO" id="GO:0003700">
    <property type="term" value="F:DNA-binding transcription factor activity"/>
    <property type="evidence" value="ECO:0007669"/>
    <property type="project" value="TreeGrafter"/>
</dbReference>
<dbReference type="AlphaFoldDB" id="A0A852T2P9"/>
<keyword evidence="7" id="KW-1185">Reference proteome</keyword>
<evidence type="ECO:0000313" key="7">
    <source>
        <dbReference type="Proteomes" id="UP000589620"/>
    </source>
</evidence>
<dbReference type="SUPFAM" id="SSF53822">
    <property type="entry name" value="Periplasmic binding protein-like I"/>
    <property type="match status" value="1"/>
</dbReference>
<dbReference type="CDD" id="cd01392">
    <property type="entry name" value="HTH_LacI"/>
    <property type="match status" value="1"/>
</dbReference>
<evidence type="ECO:0000256" key="2">
    <source>
        <dbReference type="ARBA" id="ARBA00023125"/>
    </source>
</evidence>
<dbReference type="InterPro" id="IPR010982">
    <property type="entry name" value="Lambda_DNA-bd_dom_sf"/>
</dbReference>
<evidence type="ECO:0000259" key="4">
    <source>
        <dbReference type="PROSITE" id="PS50932"/>
    </source>
</evidence>
<evidence type="ECO:0000259" key="5">
    <source>
        <dbReference type="PROSITE" id="PS50943"/>
    </source>
</evidence>
<dbReference type="InterPro" id="IPR001387">
    <property type="entry name" value="Cro/C1-type_HTH"/>
</dbReference>
<dbReference type="Gene3D" id="1.10.260.40">
    <property type="entry name" value="lambda repressor-like DNA-binding domains"/>
    <property type="match status" value="1"/>
</dbReference>
<sequence length="335" mass="36108">MAVTITDVARAAGVSTSTVSYALSGKRSISPDTRRRIDEAITSLGFIVNAGARALATSQTMVIGLLTQFHADEFAPAMLEYILPVSDTARELGYDILLVTELDSVAALRRVTSSGMVDGVVLLDVVHEDPRLATLRDAAQPGALVGLPKHTEGLDVFDLDFGESARLLVDHLYARGHREIIVVSPPLHVFERGGAYGWRFRDAALERAARYGLQMHPYYGESRQPEIGRSINAMLDARPTATALIVHNDATIAALPSVLTARGVSTPDDLSVVSLYAKDFGRAFSLPYTAVESSPDELGRSAVRQLVRRITSPDLAGPAVTRFVAPEITDRGSTR</sequence>
<dbReference type="PROSITE" id="PS50932">
    <property type="entry name" value="HTH_LACI_2"/>
    <property type="match status" value="1"/>
</dbReference>
<keyword evidence="1" id="KW-0805">Transcription regulation</keyword>
<gene>
    <name evidence="6" type="ORF">BJ963_003417</name>
</gene>
<organism evidence="6 7">
    <name type="scientific">Leifsonia soli</name>
    <dbReference type="NCBI Taxonomy" id="582665"/>
    <lineage>
        <taxon>Bacteria</taxon>
        <taxon>Bacillati</taxon>
        <taxon>Actinomycetota</taxon>
        <taxon>Actinomycetes</taxon>
        <taxon>Micrococcales</taxon>
        <taxon>Microbacteriaceae</taxon>
        <taxon>Leifsonia</taxon>
    </lineage>
</organism>
<dbReference type="SUPFAM" id="SSF47413">
    <property type="entry name" value="lambda repressor-like DNA-binding domains"/>
    <property type="match status" value="1"/>
</dbReference>
<dbReference type="InterPro" id="IPR028082">
    <property type="entry name" value="Peripla_BP_I"/>
</dbReference>
<dbReference type="InterPro" id="IPR046335">
    <property type="entry name" value="LacI/GalR-like_sensor"/>
</dbReference>
<dbReference type="Gene3D" id="3.40.50.2300">
    <property type="match status" value="2"/>
</dbReference>